<feature type="region of interest" description="Disordered" evidence="4">
    <location>
        <begin position="378"/>
        <end position="498"/>
    </location>
</feature>
<gene>
    <name evidence="6" type="ORF">E0L32_009716</name>
</gene>
<dbReference type="Gene3D" id="1.20.5.1700">
    <property type="match status" value="1"/>
</dbReference>
<keyword evidence="3" id="KW-0175">Coiled coil</keyword>
<dbReference type="GO" id="GO:0046872">
    <property type="term" value="F:metal ion binding"/>
    <property type="evidence" value="ECO:0007669"/>
    <property type="project" value="UniProtKB-KW"/>
</dbReference>
<dbReference type="Proteomes" id="UP000319257">
    <property type="component" value="Unassembled WGS sequence"/>
</dbReference>
<evidence type="ECO:0000256" key="1">
    <source>
        <dbReference type="ARBA" id="ARBA00022723"/>
    </source>
</evidence>
<keyword evidence="1" id="KW-0479">Metal-binding</keyword>
<feature type="region of interest" description="Disordered" evidence="4">
    <location>
        <begin position="121"/>
        <end position="162"/>
    </location>
</feature>
<organism evidence="6 7">
    <name type="scientific">Thyridium curvatum</name>
    <dbReference type="NCBI Taxonomy" id="1093900"/>
    <lineage>
        <taxon>Eukaryota</taxon>
        <taxon>Fungi</taxon>
        <taxon>Dikarya</taxon>
        <taxon>Ascomycota</taxon>
        <taxon>Pezizomycotina</taxon>
        <taxon>Sordariomycetes</taxon>
        <taxon>Sordariomycetidae</taxon>
        <taxon>Thyridiales</taxon>
        <taxon>Thyridiaceae</taxon>
        <taxon>Thyridium</taxon>
    </lineage>
</organism>
<dbReference type="InParanoid" id="A0A507APW4"/>
<feature type="compositionally biased region" description="Basic and acidic residues" evidence="4">
    <location>
        <begin position="378"/>
        <end position="387"/>
    </location>
</feature>
<dbReference type="AlphaFoldDB" id="A0A507APW4"/>
<reference evidence="6 7" key="1">
    <citation type="submission" date="2019-06" db="EMBL/GenBank/DDBJ databases">
        <title>Draft genome sequence of the filamentous fungus Phialemoniopsis curvata isolated from diesel fuel.</title>
        <authorList>
            <person name="Varaljay V.A."/>
            <person name="Lyon W.J."/>
            <person name="Crouch A.L."/>
            <person name="Drake C.E."/>
            <person name="Hollomon J.M."/>
            <person name="Nadeau L.J."/>
            <person name="Nunn H.S."/>
            <person name="Stevenson B.S."/>
            <person name="Bojanowski C.L."/>
            <person name="Crookes-Goodson W.J."/>
        </authorList>
    </citation>
    <scope>NUCLEOTIDE SEQUENCE [LARGE SCALE GENOMIC DNA]</scope>
    <source>
        <strain evidence="6 7">D216</strain>
    </source>
</reference>
<sequence>MDLVYCRCKSCGGRLGDFINLWTQIGKSYFAPLVEPRAELNVKLQGNVRVGEKNTLVEACDLQDIVCAGCDEIVGLKCLNTPVNHVLDKNQILLRISSINTVNRNNRATVELVIKRHLSLKDVPGKPSPAPNDAPRGRGTQQPGPSFSRQSPRGSESSDPDILQIQADVDGARDDIDRIENTGFQIFSAIDKAVQRMEQEVKDLKDTARDLRRDLGGNQDDLSSLKSELKGVKATAQDRSSLESIESRLQGTIESVYGIKQDLTSKFSQILEDLSGIKSDFKRQQAEIEKLRSAAAESSATAKSHAKELSTLRADVARLRRQIDQDRTTAPETAPAVFPSRELDILTSNIAKIGNRASLVESLQMEFEMLKGRVERMEATADSRKAPDNAVPHGRKSTRAQQPKDPYDVPDDDVLGGSGRRKRLSPDVEAVSNDDTPSKRLAFSSDYAETPTRNHDASLQWPPTSPEVARRRSGLPKLTKSGSIDKRTLKRSSRRSNG</sequence>
<evidence type="ECO:0000256" key="4">
    <source>
        <dbReference type="SAM" id="MobiDB-lite"/>
    </source>
</evidence>
<comment type="caution">
    <text evidence="6">The sequence shown here is derived from an EMBL/GenBank/DDBJ whole genome shotgun (WGS) entry which is preliminary data.</text>
</comment>
<feature type="domain" description="Yippee/Mis18/Cereblon" evidence="5">
    <location>
        <begin position="6"/>
        <end position="104"/>
    </location>
</feature>
<accession>A0A507APW4</accession>
<feature type="coiled-coil region" evidence="3">
    <location>
        <begin position="274"/>
        <end position="329"/>
    </location>
</feature>
<dbReference type="InterPro" id="IPR004910">
    <property type="entry name" value="Yippee/Mis18/Cereblon"/>
</dbReference>
<feature type="compositionally biased region" description="Polar residues" evidence="4">
    <location>
        <begin position="139"/>
        <end position="157"/>
    </location>
</feature>
<protein>
    <recommendedName>
        <fullName evidence="5">Yippee/Mis18/Cereblon domain-containing protein</fullName>
    </recommendedName>
</protein>
<keyword evidence="2" id="KW-0862">Zinc</keyword>
<keyword evidence="7" id="KW-1185">Reference proteome</keyword>
<evidence type="ECO:0000256" key="2">
    <source>
        <dbReference type="ARBA" id="ARBA00022833"/>
    </source>
</evidence>
<evidence type="ECO:0000313" key="6">
    <source>
        <dbReference type="EMBL" id="TPX08776.1"/>
    </source>
</evidence>
<evidence type="ECO:0000259" key="5">
    <source>
        <dbReference type="Pfam" id="PF03226"/>
    </source>
</evidence>
<dbReference type="RefSeq" id="XP_030990487.1">
    <property type="nucleotide sequence ID" value="XM_031144710.1"/>
</dbReference>
<dbReference type="EMBL" id="SKBQ01000073">
    <property type="protein sequence ID" value="TPX08776.1"/>
    <property type="molecule type" value="Genomic_DNA"/>
</dbReference>
<name>A0A507APW4_9PEZI</name>
<dbReference type="OrthoDB" id="5396360at2759"/>
<proteinExistence type="predicted"/>
<evidence type="ECO:0000256" key="3">
    <source>
        <dbReference type="SAM" id="Coils"/>
    </source>
</evidence>
<feature type="compositionally biased region" description="Basic residues" evidence="4">
    <location>
        <begin position="488"/>
        <end position="498"/>
    </location>
</feature>
<dbReference type="Pfam" id="PF03226">
    <property type="entry name" value="Yippee-Mis18"/>
    <property type="match status" value="1"/>
</dbReference>
<dbReference type="GeneID" id="41977163"/>
<evidence type="ECO:0000313" key="7">
    <source>
        <dbReference type="Proteomes" id="UP000319257"/>
    </source>
</evidence>
<feature type="coiled-coil region" evidence="3">
    <location>
        <begin position="162"/>
        <end position="214"/>
    </location>
</feature>
<dbReference type="Gene3D" id="1.10.287.1490">
    <property type="match status" value="1"/>
</dbReference>